<accession>A0A1V9R9S2</accession>
<evidence type="ECO:0000259" key="7">
    <source>
        <dbReference type="SMART" id="SM00047"/>
    </source>
</evidence>
<dbReference type="InterPro" id="IPR051056">
    <property type="entry name" value="Glycosyl_Hydrolase_73"/>
</dbReference>
<dbReference type="PANTHER" id="PTHR33308:SF9">
    <property type="entry name" value="PEPTIDOGLYCAN HYDROLASE FLGJ"/>
    <property type="match status" value="1"/>
</dbReference>
<dbReference type="Gene3D" id="1.10.530.10">
    <property type="match status" value="1"/>
</dbReference>
<sequence>MWYMGLINNKLALLMGTTVAITSTILTNTKVKADTDANSSLKEVTVQNNNQSTNSINTQEVTLQNQSTKNEDSSADTKEVVSKAETNNIQSSTNETNITSTTAQNSVESSNTNSYVNISKTQQVSDASRQNVNASTQALSVSRRMKTSVKLVSQSYKTGWVNTNNNWSYYQQGKKVTGWLQGGNDWYYFDQNGKMATSWLQGGNDWYYFNPTSGRMQKNWLRGGNDWYYFNPVSGHMQTKWFKNNNKWYYLNPTSGRMQKGWLQGGDDWYYFDRASGDMKTSWLQGGNDWYYFNLTSGRMQKNWLQGGNDWYYFNSTSGRMQKGWLDEKGDWYYFKNNGMMATGYYNGYLFSNSGKWISNFTLTGLGAKNFISQIGEVAKIVADEYGIYASMMIAQAGLESGWGSSLLSQQAHNLFGVKWSGKGNYVTMPTLEYYGGAYHTVNAPFAAYNTYYESLVGYATMIKTRFPKSTKSYSPTYQDAARNLRNGIYGTYATDPEYASKLVSVINTYGLYKYDI</sequence>
<dbReference type="SUPFAM" id="SSF69360">
    <property type="entry name" value="Cell wall binding repeat"/>
    <property type="match status" value="1"/>
</dbReference>
<dbReference type="Proteomes" id="UP000192575">
    <property type="component" value="Unassembled WGS sequence"/>
</dbReference>
<dbReference type="Gene3D" id="2.20.120.10">
    <property type="entry name" value="Multimodular pneumococcal cell wall endolysin, domain 3"/>
    <property type="match status" value="2"/>
</dbReference>
<feature type="region of interest" description="Disordered" evidence="5">
    <location>
        <begin position="61"/>
        <end position="112"/>
    </location>
</feature>
<feature type="compositionally biased region" description="Polar residues" evidence="5">
    <location>
        <begin position="103"/>
        <end position="112"/>
    </location>
</feature>
<evidence type="ECO:0000256" key="5">
    <source>
        <dbReference type="SAM" id="MobiDB-lite"/>
    </source>
</evidence>
<name>A0A1V9R9S2_9LACO</name>
<feature type="repeat" description="Cell wall-binding" evidence="4">
    <location>
        <begin position="322"/>
        <end position="341"/>
    </location>
</feature>
<comment type="caution">
    <text evidence="8">The sequence shown here is derived from an EMBL/GenBank/DDBJ whole genome shotgun (WGS) entry which is preliminary data.</text>
</comment>
<keyword evidence="3" id="KW-0378">Hydrolase</keyword>
<feature type="chain" id="PRO_5038763191" description="Mannosyl-glycoprotein endo-beta-N-acetylglucosamidase-like domain-containing protein" evidence="6">
    <location>
        <begin position="21"/>
        <end position="517"/>
    </location>
</feature>
<dbReference type="Pfam" id="PF19127">
    <property type="entry name" value="Choline_bind_3"/>
    <property type="match status" value="3"/>
</dbReference>
<reference evidence="8 9" key="1">
    <citation type="submission" date="2017-03" db="EMBL/GenBank/DDBJ databases">
        <title>Phylogenomics and comparative genomics of Lactobacillus salivarius, a mammalian gut commensal.</title>
        <authorList>
            <person name="Harris H.M."/>
        </authorList>
    </citation>
    <scope>NUCLEOTIDE SEQUENCE [LARGE SCALE GENOMIC DNA]</scope>
    <source>
        <strain evidence="8 9">JCM 1047</strain>
    </source>
</reference>
<protein>
    <recommendedName>
        <fullName evidence="7">Mannosyl-glycoprotein endo-beta-N-acetylglucosamidase-like domain-containing protein</fullName>
    </recommendedName>
</protein>
<evidence type="ECO:0000313" key="9">
    <source>
        <dbReference type="Proteomes" id="UP000192575"/>
    </source>
</evidence>
<gene>
    <name evidence="8" type="ORF">B6U56_08090</name>
</gene>
<evidence type="ECO:0000256" key="1">
    <source>
        <dbReference type="ARBA" id="ARBA00010266"/>
    </source>
</evidence>
<comment type="similarity">
    <text evidence="1">Belongs to the glycosyl hydrolase 73 family.</text>
</comment>
<evidence type="ECO:0000256" key="6">
    <source>
        <dbReference type="SAM" id="SignalP"/>
    </source>
</evidence>
<dbReference type="Gene3D" id="4.10.80.30">
    <property type="entry name" value="DNA polymerase, domain 6"/>
    <property type="match status" value="1"/>
</dbReference>
<organism evidence="8 9">
    <name type="scientific">Ligilactobacillus salivarius</name>
    <dbReference type="NCBI Taxonomy" id="1624"/>
    <lineage>
        <taxon>Bacteria</taxon>
        <taxon>Bacillati</taxon>
        <taxon>Bacillota</taxon>
        <taxon>Bacilli</taxon>
        <taxon>Lactobacillales</taxon>
        <taxon>Lactobacillaceae</taxon>
        <taxon>Ligilactobacillus</taxon>
    </lineage>
</organism>
<dbReference type="Gene3D" id="2.10.270.10">
    <property type="entry name" value="Cholin Binding"/>
    <property type="match status" value="1"/>
</dbReference>
<feature type="signal peptide" evidence="6">
    <location>
        <begin position="1"/>
        <end position="20"/>
    </location>
</feature>
<dbReference type="AlphaFoldDB" id="A0A1V9R9S2"/>
<feature type="repeat" description="Cell wall-binding" evidence="4">
    <location>
        <begin position="176"/>
        <end position="195"/>
    </location>
</feature>
<dbReference type="GO" id="GO:0004040">
    <property type="term" value="F:amidase activity"/>
    <property type="evidence" value="ECO:0007669"/>
    <property type="project" value="InterPro"/>
</dbReference>
<dbReference type="PANTHER" id="PTHR33308">
    <property type="entry name" value="PEPTIDOGLYCAN HYDROLASE FLGJ"/>
    <property type="match status" value="1"/>
</dbReference>
<dbReference type="InterPro" id="IPR018337">
    <property type="entry name" value="Cell_wall/Cho-bd_repeat"/>
</dbReference>
<evidence type="ECO:0000256" key="3">
    <source>
        <dbReference type="ARBA" id="ARBA00022801"/>
    </source>
</evidence>
<evidence type="ECO:0000256" key="2">
    <source>
        <dbReference type="ARBA" id="ARBA00022737"/>
    </source>
</evidence>
<keyword evidence="6" id="KW-0732">Signal</keyword>
<dbReference type="InterPro" id="IPR002901">
    <property type="entry name" value="MGlyc_endo_b_GlcNAc-like_dom"/>
</dbReference>
<feature type="compositionally biased region" description="Basic and acidic residues" evidence="5">
    <location>
        <begin position="69"/>
        <end position="82"/>
    </location>
</feature>
<feature type="domain" description="Mannosyl-glycoprotein endo-beta-N-acetylglucosamidase-like" evidence="7">
    <location>
        <begin position="361"/>
        <end position="516"/>
    </location>
</feature>
<evidence type="ECO:0000256" key="4">
    <source>
        <dbReference type="PROSITE-ProRule" id="PRU00591"/>
    </source>
</evidence>
<dbReference type="SMART" id="SM00047">
    <property type="entry name" value="LYZ2"/>
    <property type="match status" value="1"/>
</dbReference>
<dbReference type="PROSITE" id="PS51170">
    <property type="entry name" value="CW"/>
    <property type="match status" value="2"/>
</dbReference>
<proteinExistence type="inferred from homology"/>
<keyword evidence="2" id="KW-0677">Repeat</keyword>
<dbReference type="EMBL" id="NBEF01000025">
    <property type="protein sequence ID" value="OQQ89793.1"/>
    <property type="molecule type" value="Genomic_DNA"/>
</dbReference>
<dbReference type="PRINTS" id="PR01002">
    <property type="entry name" value="FLGFLGJ"/>
</dbReference>
<feature type="compositionally biased region" description="Low complexity" evidence="5">
    <location>
        <begin position="85"/>
        <end position="102"/>
    </location>
</feature>
<evidence type="ECO:0000313" key="8">
    <source>
        <dbReference type="EMBL" id="OQQ89793.1"/>
    </source>
</evidence>
<dbReference type="Pfam" id="PF01832">
    <property type="entry name" value="Glucosaminidase"/>
    <property type="match status" value="1"/>
</dbReference>